<reference evidence="1 2" key="1">
    <citation type="journal article" date="2013" name="Genome Announc.">
        <title>The Draft Genome Sequence of Sphingomonas paucimobilis Strain HER1398 (Proteobacteria), Host to the Giant PAU Phage, Indicates That It Is a Member of the Genus Sphingobacterium (Bacteroidetes).</title>
        <authorList>
            <person name="White R.A.III."/>
            <person name="Suttle C.A."/>
        </authorList>
    </citation>
    <scope>NUCLEOTIDE SEQUENCE [LARGE SCALE GENOMIC DNA]</scope>
    <source>
        <strain evidence="1 2">HER1398</strain>
    </source>
</reference>
<evidence type="ECO:0008006" key="3">
    <source>
        <dbReference type="Google" id="ProtNLM"/>
    </source>
</evidence>
<dbReference type="InterPro" id="IPR014710">
    <property type="entry name" value="RmlC-like_jellyroll"/>
</dbReference>
<keyword evidence="2" id="KW-1185">Reference proteome</keyword>
<dbReference type="RefSeq" id="WP_021069652.1">
    <property type="nucleotide sequence ID" value="NZ_ATDL01000011.1"/>
</dbReference>
<proteinExistence type="predicted"/>
<protein>
    <recommendedName>
        <fullName evidence="3">Cyclic nucleotide-binding domain-containing protein</fullName>
    </recommendedName>
</protein>
<dbReference type="AlphaFoldDB" id="U2HWY2"/>
<dbReference type="OrthoDB" id="710612at2"/>
<dbReference type="PATRIC" id="fig|1346330.5.peg.1472"/>
<comment type="caution">
    <text evidence="1">The sequence shown here is derived from an EMBL/GenBank/DDBJ whole genome shotgun (WGS) entry which is preliminary data.</text>
</comment>
<dbReference type="STRING" id="1346330.M472_14780"/>
<dbReference type="Proteomes" id="UP000016584">
    <property type="component" value="Unassembled WGS sequence"/>
</dbReference>
<dbReference type="Gene3D" id="2.60.120.10">
    <property type="entry name" value="Jelly Rolls"/>
    <property type="match status" value="1"/>
</dbReference>
<name>U2HWY2_9SPHI</name>
<dbReference type="SUPFAM" id="SSF51206">
    <property type="entry name" value="cAMP-binding domain-like"/>
    <property type="match status" value="1"/>
</dbReference>
<gene>
    <name evidence="1" type="ORF">M472_14780</name>
</gene>
<evidence type="ECO:0000313" key="2">
    <source>
        <dbReference type="Proteomes" id="UP000016584"/>
    </source>
</evidence>
<dbReference type="EMBL" id="ATDL01000011">
    <property type="protein sequence ID" value="ERJ60027.1"/>
    <property type="molecule type" value="Genomic_DNA"/>
</dbReference>
<sequence>MQSVFDYFQKYTDLSAEAKAYLTQHGKIHSGAKGSPYKLTQQQKNTWCFILSGMVVKEHLNHNGKPCIDRFSIAGDYFVGTRHAFTKRAESFTIVFAHETTYYEINNTAFQEAVNRFSCISYVYHIFKQHKLDQANDLAYIRSLHYMYRIHALYKRMPLLAALLTVEQRRLLLEIANNRDYYAAQRYYISKD</sequence>
<evidence type="ECO:0000313" key="1">
    <source>
        <dbReference type="EMBL" id="ERJ60027.1"/>
    </source>
</evidence>
<organism evidence="1 2">
    <name type="scientific">Sphingobacterium paucimobilis HER1398</name>
    <dbReference type="NCBI Taxonomy" id="1346330"/>
    <lineage>
        <taxon>Bacteria</taxon>
        <taxon>Pseudomonadati</taxon>
        <taxon>Bacteroidota</taxon>
        <taxon>Sphingobacteriia</taxon>
        <taxon>Sphingobacteriales</taxon>
        <taxon>Sphingobacteriaceae</taxon>
        <taxon>Sphingobacterium</taxon>
    </lineage>
</organism>
<dbReference type="InterPro" id="IPR018490">
    <property type="entry name" value="cNMP-bd_dom_sf"/>
</dbReference>
<accession>U2HWY2</accession>